<geneLocation type="plasmid" evidence="5">
    <name>unnamed1</name>
</geneLocation>
<dbReference type="GO" id="GO:0016757">
    <property type="term" value="F:glycosyltransferase activity"/>
    <property type="evidence" value="ECO:0007669"/>
    <property type="project" value="UniProtKB-KW"/>
</dbReference>
<dbReference type="EMBL" id="CP016617">
    <property type="protein sequence ID" value="ANY82189.1"/>
    <property type="molecule type" value="Genomic_DNA"/>
</dbReference>
<keyword evidence="5" id="KW-0614">Plasmid</keyword>
<evidence type="ECO:0000259" key="4">
    <source>
        <dbReference type="Pfam" id="PF00535"/>
    </source>
</evidence>
<dbReference type="SUPFAM" id="SSF53448">
    <property type="entry name" value="Nucleotide-diphospho-sugar transferases"/>
    <property type="match status" value="1"/>
</dbReference>
<dbReference type="InterPro" id="IPR001173">
    <property type="entry name" value="Glyco_trans_2-like"/>
</dbReference>
<organism evidence="5">
    <name type="scientific">Microvirga ossetica</name>
    <dbReference type="NCBI Taxonomy" id="1882682"/>
    <lineage>
        <taxon>Bacteria</taxon>
        <taxon>Pseudomonadati</taxon>
        <taxon>Pseudomonadota</taxon>
        <taxon>Alphaproteobacteria</taxon>
        <taxon>Hyphomicrobiales</taxon>
        <taxon>Methylobacteriaceae</taxon>
        <taxon>Microvirga</taxon>
    </lineage>
</organism>
<dbReference type="RefSeq" id="WP_099513333.1">
    <property type="nucleotide sequence ID" value="NZ_CP016617.1"/>
</dbReference>
<dbReference type="AlphaFoldDB" id="A0A1B2EQG0"/>
<evidence type="ECO:0000256" key="1">
    <source>
        <dbReference type="ARBA" id="ARBA00006739"/>
    </source>
</evidence>
<evidence type="ECO:0000256" key="2">
    <source>
        <dbReference type="ARBA" id="ARBA00022676"/>
    </source>
</evidence>
<keyword evidence="3 5" id="KW-0808">Transferase</keyword>
<sequence length="306" mass="34515">MQAFISRDPLVSVIIPHLNEPDDLRRCLRALDAQKADGFNFEIIVVDNGSRELPEEICAGVKLERELIPGPGPARNRGAEVARAEILAFIDADCIADDGWIRGIVEFFDAHRDVHCLGGDIRVAPTSSGPPTETEAYENIFSYQVQRYVKRDHFAATGNMAVRRRAFEAVGPFGGIAIREDNDWGLRATALGFRIAYVSQVRVFTPPCKSFAELARRWDRLVAHEFQEIGAHPSSRAKWLARSFAIAISPLAEVPSIIRSDRVTGFRECWLAWTCLTRIRLYRAQRMLDLIRRGDPTRIAEGWNRD</sequence>
<accession>A0A1B2EQG0</accession>
<dbReference type="PANTHER" id="PTHR43179">
    <property type="entry name" value="RHAMNOSYLTRANSFERASE WBBL"/>
    <property type="match status" value="1"/>
</dbReference>
<evidence type="ECO:0000313" key="5">
    <source>
        <dbReference type="EMBL" id="ANY82189.1"/>
    </source>
</evidence>
<reference evidence="5" key="1">
    <citation type="submission" date="2016-07" db="EMBL/GenBank/DDBJ databases">
        <title>Microvirga ossetica sp. nov. a new species of rhizobia isolated from root nodules of the legume species Vicia alpestris Steven originated from North Ossetia region in the Caucasus.</title>
        <authorList>
            <person name="Safronova V.I."/>
            <person name="Kuznetsova I.G."/>
            <person name="Sazanova A.L."/>
            <person name="Belimov A."/>
            <person name="Andronov E."/>
            <person name="Osledkin Y.S."/>
            <person name="Onishchuk O.P."/>
            <person name="Kurchak O.N."/>
            <person name="Shaposhnikov A.I."/>
            <person name="Willems A."/>
            <person name="Tikhonovich I.A."/>
        </authorList>
    </citation>
    <scope>NUCLEOTIDE SEQUENCE [LARGE SCALE GENOMIC DNA]</scope>
    <source>
        <strain evidence="5">V5/3M</strain>
        <plasmid evidence="5">unnamed1</plasmid>
    </source>
</reference>
<name>A0A1B2EQG0_9HYPH</name>
<keyword evidence="2" id="KW-0328">Glycosyltransferase</keyword>
<gene>
    <name evidence="5" type="ORF">BB934_27970</name>
</gene>
<evidence type="ECO:0000256" key="3">
    <source>
        <dbReference type="ARBA" id="ARBA00022679"/>
    </source>
</evidence>
<proteinExistence type="inferred from homology"/>
<dbReference type="Pfam" id="PF00535">
    <property type="entry name" value="Glycos_transf_2"/>
    <property type="match status" value="1"/>
</dbReference>
<feature type="domain" description="Glycosyltransferase 2-like" evidence="4">
    <location>
        <begin position="12"/>
        <end position="170"/>
    </location>
</feature>
<dbReference type="KEGG" id="moc:BB934_27970"/>
<comment type="similarity">
    <text evidence="1">Belongs to the glycosyltransferase 2 family.</text>
</comment>
<dbReference type="OrthoDB" id="9771846at2"/>
<dbReference type="PANTHER" id="PTHR43179:SF12">
    <property type="entry name" value="GALACTOFURANOSYLTRANSFERASE GLFT2"/>
    <property type="match status" value="1"/>
</dbReference>
<protein>
    <submittedName>
        <fullName evidence="5">Glycosyltransferase</fullName>
    </submittedName>
</protein>
<dbReference type="InterPro" id="IPR029044">
    <property type="entry name" value="Nucleotide-diphossugar_trans"/>
</dbReference>
<dbReference type="Gene3D" id="3.90.550.10">
    <property type="entry name" value="Spore Coat Polysaccharide Biosynthesis Protein SpsA, Chain A"/>
    <property type="match status" value="1"/>
</dbReference>